<feature type="region of interest" description="Disordered" evidence="1">
    <location>
        <begin position="1"/>
        <end position="32"/>
    </location>
</feature>
<comment type="caution">
    <text evidence="2">The sequence shown here is derived from an EMBL/GenBank/DDBJ whole genome shotgun (WGS) entry which is preliminary data.</text>
</comment>
<reference evidence="2" key="1">
    <citation type="submission" date="2017-12" db="EMBL/GenBank/DDBJ databases">
        <title>Gene loss provides genomic basis for host adaptation in cereal stripe rust fungi.</title>
        <authorList>
            <person name="Xia C."/>
        </authorList>
    </citation>
    <scope>NUCLEOTIDE SEQUENCE [LARGE SCALE GENOMIC DNA]</scope>
    <source>
        <strain evidence="2">93-210</strain>
    </source>
</reference>
<dbReference type="Proteomes" id="UP000239156">
    <property type="component" value="Unassembled WGS sequence"/>
</dbReference>
<name>A0A2S4UE87_9BASI</name>
<accession>A0A2S4UE87</accession>
<protein>
    <submittedName>
        <fullName evidence="2">Uncharacterized protein</fullName>
    </submittedName>
</protein>
<keyword evidence="3" id="KW-1185">Reference proteome</keyword>
<proteinExistence type="predicted"/>
<organism evidence="2 3">
    <name type="scientific">Puccinia striiformis</name>
    <dbReference type="NCBI Taxonomy" id="27350"/>
    <lineage>
        <taxon>Eukaryota</taxon>
        <taxon>Fungi</taxon>
        <taxon>Dikarya</taxon>
        <taxon>Basidiomycota</taxon>
        <taxon>Pucciniomycotina</taxon>
        <taxon>Pucciniomycetes</taxon>
        <taxon>Pucciniales</taxon>
        <taxon>Pucciniaceae</taxon>
        <taxon>Puccinia</taxon>
    </lineage>
</organism>
<dbReference type="AlphaFoldDB" id="A0A2S4UE87"/>
<evidence type="ECO:0000256" key="1">
    <source>
        <dbReference type="SAM" id="MobiDB-lite"/>
    </source>
</evidence>
<sequence>MVNLRKQTNRNQTNHKQKSQSDHRPRCVLDRPVSNGNRILKFELINIQRQLQHRQDRSSKDGWSSSTCQEDGQLFLRVHQFPGSTIMKIMQHKADGQINMLV</sequence>
<feature type="compositionally biased region" description="Basic and acidic residues" evidence="1">
    <location>
        <begin position="19"/>
        <end position="29"/>
    </location>
</feature>
<evidence type="ECO:0000313" key="3">
    <source>
        <dbReference type="Proteomes" id="UP000239156"/>
    </source>
</evidence>
<dbReference type="EMBL" id="PKSL01000336">
    <property type="protein sequence ID" value="POV95597.1"/>
    <property type="molecule type" value="Genomic_DNA"/>
</dbReference>
<dbReference type="VEuPathDB" id="FungiDB:PSTT_16156"/>
<gene>
    <name evidence="2" type="ORF">PSTT_16156</name>
</gene>
<feature type="compositionally biased region" description="Polar residues" evidence="1">
    <location>
        <begin position="1"/>
        <end position="12"/>
    </location>
</feature>
<evidence type="ECO:0000313" key="2">
    <source>
        <dbReference type="EMBL" id="POV95597.1"/>
    </source>
</evidence>